<name>A0A453JAM6_AEGTS</name>
<reference evidence="3" key="2">
    <citation type="journal article" date="2017" name="Nat. Plants">
        <title>The Aegilops tauschii genome reveals multiple impacts of transposons.</title>
        <authorList>
            <person name="Zhao G."/>
            <person name="Zou C."/>
            <person name="Li K."/>
            <person name="Wang K."/>
            <person name="Li T."/>
            <person name="Gao L."/>
            <person name="Zhang X."/>
            <person name="Wang H."/>
            <person name="Yang Z."/>
            <person name="Liu X."/>
            <person name="Jiang W."/>
            <person name="Mao L."/>
            <person name="Kong X."/>
            <person name="Jiao Y."/>
            <person name="Jia J."/>
        </authorList>
    </citation>
    <scope>NUCLEOTIDE SEQUENCE [LARGE SCALE GENOMIC DNA]</scope>
    <source>
        <strain evidence="3">cv. AL8/78</strain>
    </source>
</reference>
<feature type="region of interest" description="Disordered" evidence="1">
    <location>
        <begin position="1"/>
        <end position="129"/>
    </location>
</feature>
<organism evidence="2 3">
    <name type="scientific">Aegilops tauschii subsp. strangulata</name>
    <name type="common">Goatgrass</name>
    <dbReference type="NCBI Taxonomy" id="200361"/>
    <lineage>
        <taxon>Eukaryota</taxon>
        <taxon>Viridiplantae</taxon>
        <taxon>Streptophyta</taxon>
        <taxon>Embryophyta</taxon>
        <taxon>Tracheophyta</taxon>
        <taxon>Spermatophyta</taxon>
        <taxon>Magnoliopsida</taxon>
        <taxon>Liliopsida</taxon>
        <taxon>Poales</taxon>
        <taxon>Poaceae</taxon>
        <taxon>BOP clade</taxon>
        <taxon>Pooideae</taxon>
        <taxon>Triticodae</taxon>
        <taxon>Triticeae</taxon>
        <taxon>Triticinae</taxon>
        <taxon>Aegilops</taxon>
    </lineage>
</organism>
<reference evidence="2" key="4">
    <citation type="submission" date="2019-03" db="UniProtKB">
        <authorList>
            <consortium name="EnsemblPlants"/>
        </authorList>
    </citation>
    <scope>IDENTIFICATION</scope>
</reference>
<protein>
    <submittedName>
        <fullName evidence="2">Uncharacterized protein</fullName>
    </submittedName>
</protein>
<feature type="region of interest" description="Disordered" evidence="1">
    <location>
        <begin position="152"/>
        <end position="175"/>
    </location>
</feature>
<proteinExistence type="predicted"/>
<feature type="compositionally biased region" description="Basic and acidic residues" evidence="1">
    <location>
        <begin position="59"/>
        <end position="72"/>
    </location>
</feature>
<keyword evidence="3" id="KW-1185">Reference proteome</keyword>
<dbReference type="PANTHER" id="PTHR34835">
    <property type="entry name" value="OS07G0283600 PROTEIN-RELATED"/>
    <property type="match status" value="1"/>
</dbReference>
<sequence length="1038" mass="115487">PGRSFSIPKSVASNAGRPRRRLPSPQPLLSPGSEASPDPRSAGRMPSLGPETAGEEEEADRRRQEAEGRMMELARACGELGTPPSAQRRSSARLRRPEAPAATQTQCDEFVKRSTKRKRARSTAYENEADMELDHRRQEAEGGMMELARACGKLGTPPSSQRRASARLRRPEAPAATQYEFVKRSTKRKRPRGTAYEGEADVKLKRRFNNTIRCSLKEFFECAELLKDRHVARVRKAGFGAMLDGKVRGLISRPLIGFLMGKIDPATMTMKLGESKVIAITSDAIHHLFGLPQGGHTAPRPSESGYDKAVMKLKLELGFKRSDNVMTRDLRGLLKRLVEDEEKDELALKVFFLVVFMKVICPGASARVSREAAMLEDLDFDKMADMDFCQLLVDELQRAVVRYQSGKALWQAITGCAIAPLLIYLDCCDLRKVSELDTRTPRTHFMTVDNLKKIASADLIEKGGPDPQSWLYGKLPWKAHKDIVYYGLIVEPICSVPPIAVPDLRAAKRMPSLGSETTGKEEEVDRHRQEAEGRMMELARACGELGTPAYPQCRSSARLRRPEAPAATQYEFVKRSTKRKRAHSTAYENEAGMKLKRGFNQTIRCSLKEFFECAELLKDRHLARVRKAGFGAMLDGKVRGLISRPLIGFLMGKIDPATMTLKLGESKVVAITSDAIHHLFGLPQGGHTAPRPSESGYDKAVMKLKLELGFKRSDIIMTRDLRGLLKQLVDDEEKDDLALKVFFLVVFMKVICPGASARISREAAMLEDLDFDKMADMDFCQLLVDELQRAVVRYQSGKALWQAITGCAIAPLLIYLDCCNLRKVSELDTRTPRTHFMTDDNLKKIASADLIRKGGPDPQTWLYGKLPWKAHKDIVYYELIVEPICSVPPIARSARLRRSTPKKTMDPQGAVTDDDPAPAVAGSSNGAAPEPERSPENVAATALSQIDVLLARACDLSRQVPTTSARLSRTEGILPPGHGFDAEAAKEGLSKEAALLDHLQKATFHLRSSFALFKSVQDDRCRPYEDEAKSFAKRMEEQ</sequence>
<reference evidence="2" key="5">
    <citation type="journal article" date="2021" name="G3 (Bethesda)">
        <title>Aegilops tauschii genome assembly Aet v5.0 features greater sequence contiguity and improved annotation.</title>
        <authorList>
            <person name="Wang L."/>
            <person name="Zhu T."/>
            <person name="Rodriguez J.C."/>
            <person name="Deal K.R."/>
            <person name="Dubcovsky J."/>
            <person name="McGuire P.E."/>
            <person name="Lux T."/>
            <person name="Spannagl M."/>
            <person name="Mayer K.F.X."/>
            <person name="Baldrich P."/>
            <person name="Meyers B.C."/>
            <person name="Huo N."/>
            <person name="Gu Y.Q."/>
            <person name="Zhou H."/>
            <person name="Devos K.M."/>
            <person name="Bennetzen J.L."/>
            <person name="Unver T."/>
            <person name="Budak H."/>
            <person name="Gulick P.J."/>
            <person name="Galiba G."/>
            <person name="Kalapos B."/>
            <person name="Nelson D.R."/>
            <person name="Li P."/>
            <person name="You F.M."/>
            <person name="Luo M.C."/>
            <person name="Dvorak J."/>
        </authorList>
    </citation>
    <scope>NUCLEOTIDE SEQUENCE [LARGE SCALE GENOMIC DNA]</scope>
    <source>
        <strain evidence="2">cv. AL8/78</strain>
    </source>
</reference>
<dbReference type="Gramene" id="AET4Gv20849100.7">
    <property type="protein sequence ID" value="AET4Gv20849100.7"/>
    <property type="gene ID" value="AET4Gv20849100"/>
</dbReference>
<feature type="region of interest" description="Disordered" evidence="1">
    <location>
        <begin position="896"/>
        <end position="937"/>
    </location>
</feature>
<reference evidence="3" key="1">
    <citation type="journal article" date="2014" name="Science">
        <title>Ancient hybridizations among the ancestral genomes of bread wheat.</title>
        <authorList>
            <consortium name="International Wheat Genome Sequencing Consortium,"/>
            <person name="Marcussen T."/>
            <person name="Sandve S.R."/>
            <person name="Heier L."/>
            <person name="Spannagl M."/>
            <person name="Pfeifer M."/>
            <person name="Jakobsen K.S."/>
            <person name="Wulff B.B."/>
            <person name="Steuernagel B."/>
            <person name="Mayer K.F."/>
            <person name="Olsen O.A."/>
        </authorList>
    </citation>
    <scope>NUCLEOTIDE SEQUENCE [LARGE SCALE GENOMIC DNA]</scope>
    <source>
        <strain evidence="3">cv. AL8/78</strain>
    </source>
</reference>
<dbReference type="PANTHER" id="PTHR34835:SF80">
    <property type="entry name" value="UBIQUITIN-LIKE PROTEASE FAMILY PROFILE DOMAIN-CONTAINING PROTEIN"/>
    <property type="match status" value="1"/>
</dbReference>
<reference evidence="2" key="3">
    <citation type="journal article" date="2017" name="Nature">
        <title>Genome sequence of the progenitor of the wheat D genome Aegilops tauschii.</title>
        <authorList>
            <person name="Luo M.C."/>
            <person name="Gu Y.Q."/>
            <person name="Puiu D."/>
            <person name="Wang H."/>
            <person name="Twardziok S.O."/>
            <person name="Deal K.R."/>
            <person name="Huo N."/>
            <person name="Zhu T."/>
            <person name="Wang L."/>
            <person name="Wang Y."/>
            <person name="McGuire P.E."/>
            <person name="Liu S."/>
            <person name="Long H."/>
            <person name="Ramasamy R.K."/>
            <person name="Rodriguez J.C."/>
            <person name="Van S.L."/>
            <person name="Yuan L."/>
            <person name="Wang Z."/>
            <person name="Xia Z."/>
            <person name="Xiao L."/>
            <person name="Anderson O.D."/>
            <person name="Ouyang S."/>
            <person name="Liang Y."/>
            <person name="Zimin A.V."/>
            <person name="Pertea G."/>
            <person name="Qi P."/>
            <person name="Bennetzen J.L."/>
            <person name="Dai X."/>
            <person name="Dawson M.W."/>
            <person name="Muller H.G."/>
            <person name="Kugler K."/>
            <person name="Rivarola-Duarte L."/>
            <person name="Spannagl M."/>
            <person name="Mayer K.F.X."/>
            <person name="Lu F.H."/>
            <person name="Bevan M.W."/>
            <person name="Leroy P."/>
            <person name="Li P."/>
            <person name="You F.M."/>
            <person name="Sun Q."/>
            <person name="Liu Z."/>
            <person name="Lyons E."/>
            <person name="Wicker T."/>
            <person name="Salzberg S.L."/>
            <person name="Devos K.M."/>
            <person name="Dvorak J."/>
        </authorList>
    </citation>
    <scope>NUCLEOTIDE SEQUENCE [LARGE SCALE GENOMIC DNA]</scope>
    <source>
        <strain evidence="2">cv. AL8/78</strain>
    </source>
</reference>
<dbReference type="Proteomes" id="UP000015105">
    <property type="component" value="Chromosome 4D"/>
</dbReference>
<dbReference type="EnsemblPlants" id="AET4Gv20849100.7">
    <property type="protein sequence ID" value="AET4Gv20849100.7"/>
    <property type="gene ID" value="AET4Gv20849100"/>
</dbReference>
<evidence type="ECO:0000313" key="3">
    <source>
        <dbReference type="Proteomes" id="UP000015105"/>
    </source>
</evidence>
<dbReference type="AlphaFoldDB" id="A0A453JAM6"/>
<accession>A0A453JAM6</accession>
<evidence type="ECO:0000256" key="1">
    <source>
        <dbReference type="SAM" id="MobiDB-lite"/>
    </source>
</evidence>
<evidence type="ECO:0000313" key="2">
    <source>
        <dbReference type="EnsemblPlants" id="AET4Gv20849100.7"/>
    </source>
</evidence>